<sequence>MSKYSLSVNGEMKSLDVVPDTPLLWALRDSLNLVGTKYGCGVGQCGACMVQINGVPTRSCMTPVSSVGRQKVTTIEGVDPKAATPLQQAWQELDVPQCGYCQAGQIMSAAALLKDNLKPSDADIDAAMGGNLCRCATYMRIRAGIHRAAEIARTQKGKK</sequence>
<dbReference type="Pfam" id="PF01799">
    <property type="entry name" value="Fer2_2"/>
    <property type="match status" value="1"/>
</dbReference>
<comment type="caution">
    <text evidence="7">The sequence shown here is derived from an EMBL/GenBank/DDBJ whole genome shotgun (WGS) entry which is preliminary data.</text>
</comment>
<dbReference type="InterPro" id="IPR051452">
    <property type="entry name" value="Diverse_Oxidoreductases"/>
</dbReference>
<dbReference type="InterPro" id="IPR001041">
    <property type="entry name" value="2Fe-2S_ferredoxin-type"/>
</dbReference>
<dbReference type="Proteomes" id="UP000624279">
    <property type="component" value="Unassembled WGS sequence"/>
</dbReference>
<evidence type="ECO:0000256" key="3">
    <source>
        <dbReference type="ARBA" id="ARBA00023002"/>
    </source>
</evidence>
<name>A0ABR6Y805_9BURK</name>
<evidence type="ECO:0000256" key="1">
    <source>
        <dbReference type="ARBA" id="ARBA00022714"/>
    </source>
</evidence>
<feature type="domain" description="2Fe-2S ferredoxin-type" evidence="6">
    <location>
        <begin position="2"/>
        <end position="78"/>
    </location>
</feature>
<dbReference type="SUPFAM" id="SSF54292">
    <property type="entry name" value="2Fe-2S ferredoxin-like"/>
    <property type="match status" value="1"/>
</dbReference>
<dbReference type="Gene3D" id="3.10.20.30">
    <property type="match status" value="1"/>
</dbReference>
<evidence type="ECO:0000256" key="5">
    <source>
        <dbReference type="ARBA" id="ARBA00023014"/>
    </source>
</evidence>
<evidence type="ECO:0000256" key="4">
    <source>
        <dbReference type="ARBA" id="ARBA00023004"/>
    </source>
</evidence>
<proteinExistence type="predicted"/>
<keyword evidence="3" id="KW-0560">Oxidoreductase</keyword>
<keyword evidence="8" id="KW-1185">Reference proteome</keyword>
<accession>A0ABR6Y805</accession>
<dbReference type="CDD" id="cd00207">
    <property type="entry name" value="fer2"/>
    <property type="match status" value="1"/>
</dbReference>
<dbReference type="EMBL" id="JACOGA010000003">
    <property type="protein sequence ID" value="MBC3872714.1"/>
    <property type="molecule type" value="Genomic_DNA"/>
</dbReference>
<dbReference type="InterPro" id="IPR006058">
    <property type="entry name" value="2Fe2S_fd_BS"/>
</dbReference>
<evidence type="ECO:0000313" key="8">
    <source>
        <dbReference type="Proteomes" id="UP000624279"/>
    </source>
</evidence>
<dbReference type="InterPro" id="IPR036010">
    <property type="entry name" value="2Fe-2S_ferredoxin-like_sf"/>
</dbReference>
<dbReference type="Pfam" id="PF00111">
    <property type="entry name" value="Fer2"/>
    <property type="match status" value="1"/>
</dbReference>
<protein>
    <submittedName>
        <fullName evidence="7">(2Fe-2S)-binding protein</fullName>
    </submittedName>
</protein>
<dbReference type="RefSeq" id="WP_186940725.1">
    <property type="nucleotide sequence ID" value="NZ_JACOGA010000003.1"/>
</dbReference>
<evidence type="ECO:0000259" key="6">
    <source>
        <dbReference type="PROSITE" id="PS51085"/>
    </source>
</evidence>
<evidence type="ECO:0000256" key="2">
    <source>
        <dbReference type="ARBA" id="ARBA00022723"/>
    </source>
</evidence>
<reference evidence="7 8" key="1">
    <citation type="submission" date="2020-08" db="EMBL/GenBank/DDBJ databases">
        <title>Novel species isolated from subtropical streams in China.</title>
        <authorList>
            <person name="Lu H."/>
        </authorList>
    </citation>
    <scope>NUCLEOTIDE SEQUENCE [LARGE SCALE GENOMIC DNA]</scope>
    <source>
        <strain evidence="7 8">LX15W</strain>
    </source>
</reference>
<keyword evidence="1" id="KW-0001">2Fe-2S</keyword>
<dbReference type="InterPro" id="IPR002888">
    <property type="entry name" value="2Fe-2S-bd"/>
</dbReference>
<keyword evidence="2" id="KW-0479">Metal-binding</keyword>
<gene>
    <name evidence="7" type="ORF">H8K55_03870</name>
</gene>
<evidence type="ECO:0000313" key="7">
    <source>
        <dbReference type="EMBL" id="MBC3872714.1"/>
    </source>
</evidence>
<keyword evidence="4" id="KW-0408">Iron</keyword>
<dbReference type="PANTHER" id="PTHR44379:SF2">
    <property type="entry name" value="BLR6218 PROTEIN"/>
    <property type="match status" value="1"/>
</dbReference>
<dbReference type="InterPro" id="IPR036884">
    <property type="entry name" value="2Fe-2S-bd_dom_sf"/>
</dbReference>
<dbReference type="PANTHER" id="PTHR44379">
    <property type="entry name" value="OXIDOREDUCTASE WITH IRON-SULFUR SUBUNIT"/>
    <property type="match status" value="1"/>
</dbReference>
<dbReference type="SUPFAM" id="SSF47741">
    <property type="entry name" value="CO dehydrogenase ISP C-domain like"/>
    <property type="match status" value="1"/>
</dbReference>
<keyword evidence="5" id="KW-0411">Iron-sulfur</keyword>
<dbReference type="PROSITE" id="PS00197">
    <property type="entry name" value="2FE2S_FER_1"/>
    <property type="match status" value="1"/>
</dbReference>
<dbReference type="PROSITE" id="PS51085">
    <property type="entry name" value="2FE2S_FER_2"/>
    <property type="match status" value="1"/>
</dbReference>
<organism evidence="7 8">
    <name type="scientific">Undibacterium flavidum</name>
    <dbReference type="NCBI Taxonomy" id="2762297"/>
    <lineage>
        <taxon>Bacteria</taxon>
        <taxon>Pseudomonadati</taxon>
        <taxon>Pseudomonadota</taxon>
        <taxon>Betaproteobacteria</taxon>
        <taxon>Burkholderiales</taxon>
        <taxon>Oxalobacteraceae</taxon>
        <taxon>Undibacterium</taxon>
    </lineage>
</organism>
<dbReference type="InterPro" id="IPR012675">
    <property type="entry name" value="Beta-grasp_dom_sf"/>
</dbReference>
<dbReference type="Gene3D" id="1.10.150.120">
    <property type="entry name" value="[2Fe-2S]-binding domain"/>
    <property type="match status" value="1"/>
</dbReference>